<keyword evidence="2" id="KW-0489">Methyltransferase</keyword>
<accession>A0A4U1BUT8</accession>
<dbReference type="Proteomes" id="UP000305675">
    <property type="component" value="Unassembled WGS sequence"/>
</dbReference>
<dbReference type="InterPro" id="IPR029063">
    <property type="entry name" value="SAM-dependent_MTases_sf"/>
</dbReference>
<dbReference type="SUPFAM" id="SSF53335">
    <property type="entry name" value="S-adenosyl-L-methionine-dependent methyltransferases"/>
    <property type="match status" value="1"/>
</dbReference>
<evidence type="ECO:0000313" key="2">
    <source>
        <dbReference type="EMBL" id="TKB58351.1"/>
    </source>
</evidence>
<dbReference type="RefSeq" id="WP_136861499.1">
    <property type="nucleotide sequence ID" value="NZ_SWCJ01000001.1"/>
</dbReference>
<organism evidence="2 3">
    <name type="scientific">Ferrimonas aestuarii</name>
    <dbReference type="NCBI Taxonomy" id="2569539"/>
    <lineage>
        <taxon>Bacteria</taxon>
        <taxon>Pseudomonadati</taxon>
        <taxon>Pseudomonadota</taxon>
        <taxon>Gammaproteobacteria</taxon>
        <taxon>Alteromonadales</taxon>
        <taxon>Ferrimonadaceae</taxon>
        <taxon>Ferrimonas</taxon>
    </lineage>
</organism>
<keyword evidence="2" id="KW-0808">Transferase</keyword>
<comment type="caution">
    <text evidence="2">The sequence shown here is derived from an EMBL/GenBank/DDBJ whole genome shotgun (WGS) entry which is preliminary data.</text>
</comment>
<gene>
    <name evidence="2" type="ORF">FCL42_00965</name>
</gene>
<dbReference type="GO" id="GO:0008168">
    <property type="term" value="F:methyltransferase activity"/>
    <property type="evidence" value="ECO:0007669"/>
    <property type="project" value="UniProtKB-KW"/>
</dbReference>
<dbReference type="EMBL" id="SWCJ01000001">
    <property type="protein sequence ID" value="TKB58351.1"/>
    <property type="molecule type" value="Genomic_DNA"/>
</dbReference>
<proteinExistence type="predicted"/>
<dbReference type="CDD" id="cd02440">
    <property type="entry name" value="AdoMet_MTases"/>
    <property type="match status" value="1"/>
</dbReference>
<sequence length="177" mass="19913">MHQQKSPSELLVRHFPLFEQLPAGQVLDLACGYGRNGLALAKRGLAVCFADRNAEALSSVSEQTTQQQLMGECWQQDFEGSDNPLAERKFAAILVFNYLHRPLLPQLVEALLPGGVLIYETFLTQQAQLGRPSNPDFLLKPGELADTFHQLEPIHYSEGLRQNPERYTAQLVARKRQ</sequence>
<dbReference type="Pfam" id="PF13649">
    <property type="entry name" value="Methyltransf_25"/>
    <property type="match status" value="1"/>
</dbReference>
<dbReference type="AlphaFoldDB" id="A0A4U1BUT8"/>
<feature type="domain" description="Methyltransferase" evidence="1">
    <location>
        <begin position="26"/>
        <end position="112"/>
    </location>
</feature>
<evidence type="ECO:0000313" key="3">
    <source>
        <dbReference type="Proteomes" id="UP000305675"/>
    </source>
</evidence>
<dbReference type="InterPro" id="IPR041698">
    <property type="entry name" value="Methyltransf_25"/>
</dbReference>
<keyword evidence="3" id="KW-1185">Reference proteome</keyword>
<protein>
    <submittedName>
        <fullName evidence="2">Methyltransferase domain-containing protein</fullName>
    </submittedName>
</protein>
<dbReference type="OrthoDB" id="9804312at2"/>
<evidence type="ECO:0000259" key="1">
    <source>
        <dbReference type="Pfam" id="PF13649"/>
    </source>
</evidence>
<name>A0A4U1BUT8_9GAMM</name>
<dbReference type="Gene3D" id="3.40.50.150">
    <property type="entry name" value="Vaccinia Virus protein VP39"/>
    <property type="match status" value="1"/>
</dbReference>
<dbReference type="GO" id="GO:0032259">
    <property type="term" value="P:methylation"/>
    <property type="evidence" value="ECO:0007669"/>
    <property type="project" value="UniProtKB-KW"/>
</dbReference>
<reference evidence="2 3" key="1">
    <citation type="submission" date="2019-04" db="EMBL/GenBank/DDBJ databases">
        <authorList>
            <person name="Hwang J.C."/>
        </authorList>
    </citation>
    <scope>NUCLEOTIDE SEQUENCE [LARGE SCALE GENOMIC DNA]</scope>
    <source>
        <strain evidence="2 3">IMCC35002</strain>
    </source>
</reference>